<keyword evidence="2" id="KW-0472">Membrane</keyword>
<keyword evidence="2" id="KW-1133">Transmembrane helix</keyword>
<organism evidence="3">
    <name type="scientific">Kitasatospora camelliae</name>
    <dbReference type="NCBI Taxonomy" id="3156397"/>
    <lineage>
        <taxon>Bacteria</taxon>
        <taxon>Bacillati</taxon>
        <taxon>Actinomycetota</taxon>
        <taxon>Actinomycetes</taxon>
        <taxon>Kitasatosporales</taxon>
        <taxon>Streptomycetaceae</taxon>
        <taxon>Kitasatospora</taxon>
    </lineage>
</organism>
<feature type="region of interest" description="Disordered" evidence="1">
    <location>
        <begin position="76"/>
        <end position="134"/>
    </location>
</feature>
<proteinExistence type="predicted"/>
<dbReference type="AlphaFoldDB" id="A0AAU8JQ12"/>
<evidence type="ECO:0000313" key="3">
    <source>
        <dbReference type="EMBL" id="XCM78352.1"/>
    </source>
</evidence>
<feature type="compositionally biased region" description="Pro residues" evidence="1">
    <location>
        <begin position="91"/>
        <end position="101"/>
    </location>
</feature>
<name>A0AAU8JQ12_9ACTN</name>
<evidence type="ECO:0000256" key="2">
    <source>
        <dbReference type="SAM" id="Phobius"/>
    </source>
</evidence>
<evidence type="ECO:0000256" key="1">
    <source>
        <dbReference type="SAM" id="MobiDB-lite"/>
    </source>
</evidence>
<accession>A0AAU8JQ12</accession>
<protein>
    <submittedName>
        <fullName evidence="3">Uncharacterized protein</fullName>
    </submittedName>
</protein>
<dbReference type="KEGG" id="kcm:ABWK59_05115"/>
<keyword evidence="2" id="KW-0812">Transmembrane</keyword>
<feature type="compositionally biased region" description="Low complexity" evidence="1">
    <location>
        <begin position="102"/>
        <end position="118"/>
    </location>
</feature>
<feature type="transmembrane region" description="Helical" evidence="2">
    <location>
        <begin position="50"/>
        <end position="72"/>
    </location>
</feature>
<dbReference type="EMBL" id="CP159872">
    <property type="protein sequence ID" value="XCM78352.1"/>
    <property type="molecule type" value="Genomic_DNA"/>
</dbReference>
<sequence length="258" mass="26163">MSEEIGRQLREAAEHHHPDRATIVALVEHRAAGPALRHRAPTIARSGRRVALAALATAGILATGGLAVAGIVSGPPPSPAATPPAATSPAAPSPVDSPTPSTPSTATGPAPSATAGGPRPSPPAVGRIQNGPLWTEGSVDAHSTVYWSQGNLVLGAAQPLTSLTVELRIAQTGGVRDTGNWRTLPADDFAVTVQESGGSLVYRWVLKPGRTVPAGQHEFAAQFNHAPGVRVAAGDGYRVDARAAGGSITLRGGFASAR</sequence>
<gene>
    <name evidence="3" type="ORF">ABWK59_05115</name>
</gene>
<reference evidence="3" key="1">
    <citation type="submission" date="2024-06" db="EMBL/GenBank/DDBJ databases">
        <title>The genome sequences of Kitasatospora sp. strain HUAS MG31.</title>
        <authorList>
            <person name="Mo P."/>
        </authorList>
    </citation>
    <scope>NUCLEOTIDE SEQUENCE</scope>
    <source>
        <strain evidence="3">HUAS MG31</strain>
    </source>
</reference>
<dbReference type="RefSeq" id="WP_354638173.1">
    <property type="nucleotide sequence ID" value="NZ_CP159872.1"/>
</dbReference>